<dbReference type="AlphaFoldDB" id="A0A8H6E2X3"/>
<sequence>MSLFHEISNSLRTIRVPSQQHTPKKCLVAGAMLAKTEAEAVMASASKAHLNDVETEQYIAAVAQTLSSPDIDDVIKKSAKEAQNNAEKVIVAFAATNIRMMALGIKKATVMREIVQAYASILLDSISLANNIAQYGDKFDTEVIPRYANERIPIDQRKARIAEYITQLEPLSNGMLDRLDKLNTAYIELLAETHDFAPAQDSSVQAAETESEHEDLIARIGPDMNIKKLLISLAFTLLHDLAAFLTIGGLIGVGRDHALNASLAISSAVAQSSHRQSEGFAYASSGSGSNNDATDARQIEDWLQEGAGDAEQPEYMKISLEKGIKNYWTMSKYLRGYAQGIRNMYPERYL</sequence>
<evidence type="ECO:0000313" key="1">
    <source>
        <dbReference type="EMBL" id="KAF5857399.1"/>
    </source>
</evidence>
<comment type="caution">
    <text evidence="1">The sequence shown here is derived from an EMBL/GenBank/DDBJ whole genome shotgun (WGS) entry which is preliminary data.</text>
</comment>
<organism evidence="1 2">
    <name type="scientific">Petromyces alliaceus</name>
    <name type="common">Aspergillus alliaceus</name>
    <dbReference type="NCBI Taxonomy" id="209559"/>
    <lineage>
        <taxon>Eukaryota</taxon>
        <taxon>Fungi</taxon>
        <taxon>Dikarya</taxon>
        <taxon>Ascomycota</taxon>
        <taxon>Pezizomycotina</taxon>
        <taxon>Eurotiomycetes</taxon>
        <taxon>Eurotiomycetidae</taxon>
        <taxon>Eurotiales</taxon>
        <taxon>Aspergillaceae</taxon>
        <taxon>Aspergillus</taxon>
        <taxon>Aspergillus subgen. Circumdati</taxon>
    </lineage>
</organism>
<keyword evidence="2" id="KW-1185">Reference proteome</keyword>
<reference evidence="1 2" key="1">
    <citation type="submission" date="2019-04" db="EMBL/GenBank/DDBJ databases">
        <title>Aspergillus burnettii sp. nov., novel species from soil in southeast Queensland.</title>
        <authorList>
            <person name="Gilchrist C.L.M."/>
            <person name="Pitt J.I."/>
            <person name="Lange L."/>
            <person name="Lacey H.J."/>
            <person name="Vuong D."/>
            <person name="Midgley D.J."/>
            <person name="Greenfield P."/>
            <person name="Bradbury M."/>
            <person name="Lacey E."/>
            <person name="Busk P.K."/>
            <person name="Pilgaard B."/>
            <person name="Chooi Y.H."/>
            <person name="Piggott A.M."/>
        </authorList>
    </citation>
    <scope>NUCLEOTIDE SEQUENCE [LARGE SCALE GENOMIC DNA]</scope>
    <source>
        <strain evidence="1 2">FRR 5400</strain>
    </source>
</reference>
<proteinExistence type="predicted"/>
<dbReference type="Proteomes" id="UP000541154">
    <property type="component" value="Unassembled WGS sequence"/>
</dbReference>
<accession>A0A8H6E2X3</accession>
<gene>
    <name evidence="1" type="ORF">ETB97_005891</name>
</gene>
<dbReference type="EMBL" id="SPNV01000260">
    <property type="protein sequence ID" value="KAF5857399.1"/>
    <property type="molecule type" value="Genomic_DNA"/>
</dbReference>
<protein>
    <submittedName>
        <fullName evidence="1">Uncharacterized protein</fullName>
    </submittedName>
</protein>
<name>A0A8H6E2X3_PETAA</name>
<evidence type="ECO:0000313" key="2">
    <source>
        <dbReference type="Proteomes" id="UP000541154"/>
    </source>
</evidence>